<keyword evidence="7" id="KW-1185">Reference proteome</keyword>
<dbReference type="InterPro" id="IPR050858">
    <property type="entry name" value="Mal-CoA-ACP_Trans/PKS_FabD"/>
</dbReference>
<dbReference type="PANTHER" id="PTHR42681">
    <property type="entry name" value="MALONYL-COA-ACYL CARRIER PROTEIN TRANSACYLASE, MITOCHONDRIAL"/>
    <property type="match status" value="1"/>
</dbReference>
<sequence>MSLIKEVPRLAAKYAVACPGQGYIRPQGYLTPYKQYKKEISPILEEIDESLGFKFTDHLFEENPDTNNVFFRHTSNAQPAIVATTYVIHQLYEQIYGVNLAKGASFLLGHSLGEYSALLLKGSLTFSQVLQLVRKRGELMEKMFPSEEYGMYAVNLRPANFEKVLEIVQGLGVLANINGKFQLTLLGPLDSVEESIKDLTNQKLIIKGVKLPVTIPFHSSVLAPIESHLLDLVNLFPKFPEALPDPPYIVSNLAGHTLGPDTLTEIGSTIAANLKPVQWLASLENLLRDGVTQVLCLGPGKPVHGLVLKSGLFETFYVDADA</sequence>
<dbReference type="SMART" id="SM00827">
    <property type="entry name" value="PKS_AT"/>
    <property type="match status" value="1"/>
</dbReference>
<organism evidence="6 7">
    <name type="scientific">Scheffersomyces spartinae</name>
    <dbReference type="NCBI Taxonomy" id="45513"/>
    <lineage>
        <taxon>Eukaryota</taxon>
        <taxon>Fungi</taxon>
        <taxon>Dikarya</taxon>
        <taxon>Ascomycota</taxon>
        <taxon>Saccharomycotina</taxon>
        <taxon>Pichiomycetes</taxon>
        <taxon>Debaryomycetaceae</taxon>
        <taxon>Scheffersomyces</taxon>
    </lineage>
</organism>
<dbReference type="SUPFAM" id="SSF52151">
    <property type="entry name" value="FabD/lysophospholipase-like"/>
    <property type="match status" value="1"/>
</dbReference>
<evidence type="ECO:0000256" key="2">
    <source>
        <dbReference type="ARBA" id="ARBA00022679"/>
    </source>
</evidence>
<dbReference type="InterPro" id="IPR001227">
    <property type="entry name" value="Ac_transferase_dom_sf"/>
</dbReference>
<evidence type="ECO:0000313" key="7">
    <source>
        <dbReference type="Proteomes" id="UP000790833"/>
    </source>
</evidence>
<evidence type="ECO:0000259" key="5">
    <source>
        <dbReference type="SMART" id="SM00827"/>
    </source>
</evidence>
<dbReference type="GO" id="GO:0005739">
    <property type="term" value="C:mitochondrion"/>
    <property type="evidence" value="ECO:0007669"/>
    <property type="project" value="TreeGrafter"/>
</dbReference>
<dbReference type="Proteomes" id="UP000790833">
    <property type="component" value="Unassembled WGS sequence"/>
</dbReference>
<dbReference type="Pfam" id="PF00698">
    <property type="entry name" value="Acyl_transf_1"/>
    <property type="match status" value="1"/>
</dbReference>
<protein>
    <recommendedName>
        <fullName evidence="1">[acyl-carrier-protein] S-malonyltransferase</fullName>
        <ecNumber evidence="1">2.3.1.39</ecNumber>
    </recommendedName>
</protein>
<dbReference type="Gene3D" id="3.40.366.10">
    <property type="entry name" value="Malonyl-Coenzyme A Acyl Carrier Protein, domain 2"/>
    <property type="match status" value="1"/>
</dbReference>
<proteinExistence type="predicted"/>
<evidence type="ECO:0000256" key="3">
    <source>
        <dbReference type="ARBA" id="ARBA00023315"/>
    </source>
</evidence>
<accession>A0A9P7V868</accession>
<dbReference type="AlphaFoldDB" id="A0A9P7V868"/>
<dbReference type="InterPro" id="IPR016035">
    <property type="entry name" value="Acyl_Trfase/lysoPLipase"/>
</dbReference>
<dbReference type="EMBL" id="JAHMUF010000014">
    <property type="protein sequence ID" value="KAG7192998.1"/>
    <property type="molecule type" value="Genomic_DNA"/>
</dbReference>
<keyword evidence="2" id="KW-0808">Transferase</keyword>
<dbReference type="Gene3D" id="3.30.70.250">
    <property type="entry name" value="Malonyl-CoA ACP transacylase, ACP-binding"/>
    <property type="match status" value="1"/>
</dbReference>
<comment type="catalytic activity">
    <reaction evidence="4">
        <text>holo-[ACP] + malonyl-CoA = malonyl-[ACP] + CoA</text>
        <dbReference type="Rhea" id="RHEA:41792"/>
        <dbReference type="Rhea" id="RHEA-COMP:9623"/>
        <dbReference type="Rhea" id="RHEA-COMP:9685"/>
        <dbReference type="ChEBI" id="CHEBI:57287"/>
        <dbReference type="ChEBI" id="CHEBI:57384"/>
        <dbReference type="ChEBI" id="CHEBI:64479"/>
        <dbReference type="ChEBI" id="CHEBI:78449"/>
        <dbReference type="EC" id="2.3.1.39"/>
    </reaction>
</comment>
<keyword evidence="3" id="KW-0012">Acyltransferase</keyword>
<dbReference type="GO" id="GO:0006633">
    <property type="term" value="P:fatty acid biosynthetic process"/>
    <property type="evidence" value="ECO:0007669"/>
    <property type="project" value="TreeGrafter"/>
</dbReference>
<dbReference type="GeneID" id="66114482"/>
<evidence type="ECO:0000256" key="1">
    <source>
        <dbReference type="ARBA" id="ARBA00013258"/>
    </source>
</evidence>
<dbReference type="InterPro" id="IPR014043">
    <property type="entry name" value="Acyl_transferase_dom"/>
</dbReference>
<dbReference type="RefSeq" id="XP_043048547.1">
    <property type="nucleotide sequence ID" value="XM_043191915.1"/>
</dbReference>
<evidence type="ECO:0000256" key="4">
    <source>
        <dbReference type="ARBA" id="ARBA00048462"/>
    </source>
</evidence>
<dbReference type="OrthoDB" id="541883at2759"/>
<dbReference type="GO" id="GO:0004314">
    <property type="term" value="F:[acyl-carrier-protein] S-malonyltransferase activity"/>
    <property type="evidence" value="ECO:0007669"/>
    <property type="project" value="UniProtKB-EC"/>
</dbReference>
<dbReference type="PANTHER" id="PTHR42681:SF1">
    <property type="entry name" value="MALONYL-COA-ACYL CARRIER PROTEIN TRANSACYLASE, MITOCHONDRIAL"/>
    <property type="match status" value="1"/>
</dbReference>
<name>A0A9P7V868_9ASCO</name>
<dbReference type="EC" id="2.3.1.39" evidence="1"/>
<gene>
    <name evidence="6" type="ORF">KQ657_001108</name>
</gene>
<feature type="domain" description="Malonyl-CoA:ACP transacylase (MAT)" evidence="5">
    <location>
        <begin position="17"/>
        <end position="311"/>
    </location>
</feature>
<comment type="caution">
    <text evidence="6">The sequence shown here is derived from an EMBL/GenBank/DDBJ whole genome shotgun (WGS) entry which is preliminary data.</text>
</comment>
<reference evidence="6" key="1">
    <citation type="submission" date="2021-03" db="EMBL/GenBank/DDBJ databases">
        <authorList>
            <person name="Palmer J.M."/>
        </authorList>
    </citation>
    <scope>NUCLEOTIDE SEQUENCE</scope>
    <source>
        <strain evidence="6">ARV_011</strain>
    </source>
</reference>
<evidence type="ECO:0000313" key="6">
    <source>
        <dbReference type="EMBL" id="KAG7192998.1"/>
    </source>
</evidence>